<name>U4TK19_9LACO</name>
<evidence type="ECO:0000259" key="1">
    <source>
        <dbReference type="Pfam" id="PF13731"/>
    </source>
</evidence>
<accession>U4TK19</accession>
<feature type="domain" description="WxL" evidence="1">
    <location>
        <begin position="85"/>
        <end position="329"/>
    </location>
</feature>
<proteinExistence type="predicted"/>
<dbReference type="EMBL" id="KI271618">
    <property type="protein sequence ID" value="ERL63715.1"/>
    <property type="molecule type" value="Genomic_DNA"/>
</dbReference>
<dbReference type="Pfam" id="PF13731">
    <property type="entry name" value="WxL"/>
    <property type="match status" value="1"/>
</dbReference>
<evidence type="ECO:0000313" key="2">
    <source>
        <dbReference type="EMBL" id="ERL63715.1"/>
    </source>
</evidence>
<protein>
    <recommendedName>
        <fullName evidence="1">WxL domain-containing protein</fullName>
    </recommendedName>
</protein>
<sequence length="342" mass="35252">MLIVHEWEERVVKKHEGFAFSVIGLTLMVAPLVSNAGSVKAAQQSGDAALPGVGFANTNGNSGWPASGTEPQSATGASVAGVGFVAGSLTLNQVPTFDFGYHNLGSSETFPLMPVDSGYRPQLLSANAAQANAGVRALVVTDARQQMGKTTGYQVVLQFGPLQQASVNANGQFIDISGQPTTDMSRLAFKTDPAGNINTLSGATLQLSSATANPNTDWNQFLTNTLDFNNKAAIYPAFYTNSGTTGIVQPGASSVTLARLEATDAPAAPGMTLNEGSASVVFSAGAGKGFGTWAYDFTAASAATLTIPSANQRLGTWVSKLTWVLVDDPTTASAAKVIGSLH</sequence>
<keyword evidence="3" id="KW-1185">Reference proteome</keyword>
<dbReference type="AlphaFoldDB" id="U4TK19"/>
<gene>
    <name evidence="2" type="ORF">L248_2255</name>
</gene>
<dbReference type="HOGENOM" id="CLU_823349_0_0_9"/>
<organism evidence="2 3">
    <name type="scientific">Schleiferilactobacillus shenzhenensis LY-73</name>
    <dbReference type="NCBI Taxonomy" id="1231336"/>
    <lineage>
        <taxon>Bacteria</taxon>
        <taxon>Bacillati</taxon>
        <taxon>Bacillota</taxon>
        <taxon>Bacilli</taxon>
        <taxon>Lactobacillales</taxon>
        <taxon>Lactobacillaceae</taxon>
        <taxon>Schleiferilactobacillus</taxon>
    </lineage>
</organism>
<dbReference type="Proteomes" id="UP000030647">
    <property type="component" value="Unassembled WGS sequence"/>
</dbReference>
<evidence type="ECO:0000313" key="3">
    <source>
        <dbReference type="Proteomes" id="UP000030647"/>
    </source>
</evidence>
<reference evidence="3" key="1">
    <citation type="journal article" date="2013" name="Genome Announc.">
        <title>Whole-Genome Sequencing of Lactobacillus shenzhenensis Strain LY-73T.</title>
        <authorList>
            <person name="Lin Z."/>
            <person name="Liu Z."/>
            <person name="Yang R."/>
            <person name="Zou Y."/>
            <person name="Wan D."/>
            <person name="Chen J."/>
            <person name="Guo M."/>
            <person name="Zhao J."/>
            <person name="Fang C."/>
            <person name="Yang R."/>
            <person name="Liu F."/>
        </authorList>
    </citation>
    <scope>NUCLEOTIDE SEQUENCE [LARGE SCALE GENOMIC DNA]</scope>
    <source>
        <strain evidence="3">LY-73</strain>
    </source>
</reference>
<dbReference type="InterPro" id="IPR027994">
    <property type="entry name" value="WxL_dom"/>
</dbReference>